<dbReference type="EMBL" id="SPVF01000268">
    <property type="protein sequence ID" value="TFW11295.1"/>
    <property type="molecule type" value="Genomic_DNA"/>
</dbReference>
<dbReference type="RefSeq" id="WP_135209374.1">
    <property type="nucleotide sequence ID" value="NZ_SPVF01000268.1"/>
</dbReference>
<feature type="domain" description="HPt" evidence="2">
    <location>
        <begin position="19"/>
        <end position="99"/>
    </location>
</feature>
<gene>
    <name evidence="3" type="ORF">E4L96_22040</name>
</gene>
<dbReference type="SUPFAM" id="SSF47226">
    <property type="entry name" value="Histidine-containing phosphotransfer domain, HPT domain"/>
    <property type="match status" value="1"/>
</dbReference>
<dbReference type="InterPro" id="IPR036641">
    <property type="entry name" value="HPT_dom_sf"/>
</dbReference>
<dbReference type="Gene3D" id="1.20.120.160">
    <property type="entry name" value="HPT domain"/>
    <property type="match status" value="1"/>
</dbReference>
<keyword evidence="4" id="KW-1185">Reference proteome</keyword>
<evidence type="ECO:0000313" key="3">
    <source>
        <dbReference type="EMBL" id="TFW11295.1"/>
    </source>
</evidence>
<protein>
    <submittedName>
        <fullName evidence="3">Hpt domain-containing protein</fullName>
    </submittedName>
</protein>
<dbReference type="OrthoDB" id="8706006at2"/>
<comment type="caution">
    <text evidence="3">The sequence shown here is derived from an EMBL/GenBank/DDBJ whole genome shotgun (WGS) entry which is preliminary data.</text>
</comment>
<evidence type="ECO:0000256" key="1">
    <source>
        <dbReference type="ARBA" id="ARBA00023012"/>
    </source>
</evidence>
<dbReference type="GO" id="GO:0000160">
    <property type="term" value="P:phosphorelay signal transduction system"/>
    <property type="evidence" value="ECO:0007669"/>
    <property type="project" value="UniProtKB-KW"/>
</dbReference>
<evidence type="ECO:0000259" key="2">
    <source>
        <dbReference type="Pfam" id="PF01627"/>
    </source>
</evidence>
<proteinExistence type="predicted"/>
<reference evidence="3 4" key="1">
    <citation type="submission" date="2019-03" db="EMBL/GenBank/DDBJ databases">
        <title>Draft Genome Sequence of Massilia arenosa sp. nov., a Novel Massilia Species Isolated from a Sandy-loam Maize Soil.</title>
        <authorList>
            <person name="Raths R."/>
            <person name="Peta V."/>
            <person name="Bucking H."/>
        </authorList>
    </citation>
    <scope>NUCLEOTIDE SEQUENCE [LARGE SCALE GENOMIC DNA]</scope>
    <source>
        <strain evidence="3 4">MC02</strain>
    </source>
</reference>
<dbReference type="InterPro" id="IPR008207">
    <property type="entry name" value="Sig_transdc_His_kin_Hpt_dom"/>
</dbReference>
<dbReference type="Pfam" id="PF01627">
    <property type="entry name" value="Hpt"/>
    <property type="match status" value="1"/>
</dbReference>
<dbReference type="Proteomes" id="UP000298438">
    <property type="component" value="Unassembled WGS sequence"/>
</dbReference>
<accession>A0A4Y9RTR6</accession>
<sequence length="118" mass="12578">MPTPLDADFAARLQALNDKFAASLPGTLDKLAAARARFDAAAPDQTVAAELHGLLHSIAGSAGTFGFPLLGQYARIVEQNVRRLLSGTEPPLDWAAWADQFDGFLAWAKADPQAPYTV</sequence>
<organism evidence="3 4">
    <name type="scientific">Zemynaea arenosa</name>
    <dbReference type="NCBI Taxonomy" id="2561931"/>
    <lineage>
        <taxon>Bacteria</taxon>
        <taxon>Pseudomonadati</taxon>
        <taxon>Pseudomonadota</taxon>
        <taxon>Betaproteobacteria</taxon>
        <taxon>Burkholderiales</taxon>
        <taxon>Oxalobacteraceae</taxon>
        <taxon>Telluria group</taxon>
        <taxon>Zemynaea</taxon>
    </lineage>
</organism>
<keyword evidence="1" id="KW-0902">Two-component regulatory system</keyword>
<dbReference type="GO" id="GO:0004672">
    <property type="term" value="F:protein kinase activity"/>
    <property type="evidence" value="ECO:0007669"/>
    <property type="project" value="UniProtKB-ARBA"/>
</dbReference>
<evidence type="ECO:0000313" key="4">
    <source>
        <dbReference type="Proteomes" id="UP000298438"/>
    </source>
</evidence>
<name>A0A4Y9RTR6_9BURK</name>
<dbReference type="AlphaFoldDB" id="A0A4Y9RTR6"/>